<dbReference type="EMBL" id="JADGJH010000157">
    <property type="protein sequence ID" value="KAJ3135745.1"/>
    <property type="molecule type" value="Genomic_DNA"/>
</dbReference>
<evidence type="ECO:0000313" key="3">
    <source>
        <dbReference type="EMBL" id="KAJ3135745.1"/>
    </source>
</evidence>
<evidence type="ECO:0000313" key="4">
    <source>
        <dbReference type="Proteomes" id="UP001211907"/>
    </source>
</evidence>
<reference evidence="3" key="1">
    <citation type="submission" date="2020-05" db="EMBL/GenBank/DDBJ databases">
        <title>Phylogenomic resolution of chytrid fungi.</title>
        <authorList>
            <person name="Stajich J.E."/>
            <person name="Amses K."/>
            <person name="Simmons R."/>
            <person name="Seto K."/>
            <person name="Myers J."/>
            <person name="Bonds A."/>
            <person name="Quandt C.A."/>
            <person name="Barry K."/>
            <person name="Liu P."/>
            <person name="Grigoriev I."/>
            <person name="Longcore J.E."/>
            <person name="James T.Y."/>
        </authorList>
    </citation>
    <scope>NUCLEOTIDE SEQUENCE</scope>
    <source>
        <strain evidence="3">JEL0513</strain>
    </source>
</reference>
<sequence length="336" mass="37799">MDDEKLGHRSQSSAPHQRINADELRHFCQLFRFFLAQQAPLNLQTVAKRVAAFVEKHSKISGRKIVLVTSGGTTVPLETQTVRFIDNFSAGTRGAISTEFFLDHGYAVIFLHRQYSLLPYSRHYSHSTNCFLDFMASDGNGGVKAPQYTPKMLQVLNKYTAVKSAGLLETISFVDVNEYLFLLREITLTLSTINERALFYLAAAVSDFYIPIGKMVHHKIQSGGEGLLKLELDQVPKVLSPLVKEWAPRAYVVSFKLETDPSILVQKAQGALKNYGHQAVIGNILSTRKHHVVLITSSEVKDVRLNEFQIAENTEIEGVFIPEIISRHDAWIRQSK</sequence>
<keyword evidence="4" id="KW-1185">Reference proteome</keyword>
<comment type="similarity">
    <text evidence="1">Belongs to the PPC synthetase family.</text>
</comment>
<proteinExistence type="inferred from homology"/>
<dbReference type="Pfam" id="PF04127">
    <property type="entry name" value="DFP"/>
    <property type="match status" value="1"/>
</dbReference>
<feature type="domain" description="DNA/pantothenate metabolism flavoprotein C-terminal" evidence="2">
    <location>
        <begin position="191"/>
        <end position="289"/>
    </location>
</feature>
<dbReference type="SUPFAM" id="SSF102645">
    <property type="entry name" value="CoaB-like"/>
    <property type="match status" value="1"/>
</dbReference>
<dbReference type="InterPro" id="IPR035929">
    <property type="entry name" value="CoaB-like_sf"/>
</dbReference>
<gene>
    <name evidence="3" type="ORF">HK100_002435</name>
</gene>
<dbReference type="Gene3D" id="3.40.50.10300">
    <property type="entry name" value="CoaB-like"/>
    <property type="match status" value="1"/>
</dbReference>
<protein>
    <recommendedName>
        <fullName evidence="2">DNA/pantothenate metabolism flavoprotein C-terminal domain-containing protein</fullName>
    </recommendedName>
</protein>
<dbReference type="GO" id="GO:0015937">
    <property type="term" value="P:coenzyme A biosynthetic process"/>
    <property type="evidence" value="ECO:0007669"/>
    <property type="project" value="UniProtKB-ARBA"/>
</dbReference>
<accession>A0AAD5XK02</accession>
<evidence type="ECO:0000259" key="2">
    <source>
        <dbReference type="Pfam" id="PF04127"/>
    </source>
</evidence>
<organism evidence="3 4">
    <name type="scientific">Physocladia obscura</name>
    <dbReference type="NCBI Taxonomy" id="109957"/>
    <lineage>
        <taxon>Eukaryota</taxon>
        <taxon>Fungi</taxon>
        <taxon>Fungi incertae sedis</taxon>
        <taxon>Chytridiomycota</taxon>
        <taxon>Chytridiomycota incertae sedis</taxon>
        <taxon>Chytridiomycetes</taxon>
        <taxon>Chytridiales</taxon>
        <taxon>Chytriomycetaceae</taxon>
        <taxon>Physocladia</taxon>
    </lineage>
</organism>
<dbReference type="PANTHER" id="PTHR12290">
    <property type="entry name" value="CORNICHON-RELATED"/>
    <property type="match status" value="1"/>
</dbReference>
<dbReference type="AlphaFoldDB" id="A0AAD5XK02"/>
<evidence type="ECO:0000256" key="1">
    <source>
        <dbReference type="ARBA" id="ARBA00005703"/>
    </source>
</evidence>
<dbReference type="Proteomes" id="UP001211907">
    <property type="component" value="Unassembled WGS sequence"/>
</dbReference>
<comment type="caution">
    <text evidence="3">The sequence shown here is derived from an EMBL/GenBank/DDBJ whole genome shotgun (WGS) entry which is preliminary data.</text>
</comment>
<dbReference type="InterPro" id="IPR007085">
    <property type="entry name" value="DNA/pantothenate-metab_flavo_C"/>
</dbReference>
<name>A0AAD5XK02_9FUNG</name>
<dbReference type="GO" id="GO:0003824">
    <property type="term" value="F:catalytic activity"/>
    <property type="evidence" value="ECO:0007669"/>
    <property type="project" value="UniProtKB-ARBA"/>
</dbReference>